<keyword evidence="7 12" id="KW-0798">TonB box</keyword>
<feature type="domain" description="TonB-dependent receptor plug" evidence="16">
    <location>
        <begin position="76"/>
        <end position="173"/>
    </location>
</feature>
<dbReference type="InterPro" id="IPR036942">
    <property type="entry name" value="Beta-barrel_TonB_sf"/>
</dbReference>
<evidence type="ECO:0000259" key="16">
    <source>
        <dbReference type="Pfam" id="PF07715"/>
    </source>
</evidence>
<dbReference type="Gene3D" id="2.170.130.10">
    <property type="entry name" value="TonB-dependent receptor, plug domain"/>
    <property type="match status" value="1"/>
</dbReference>
<keyword evidence="8 11" id="KW-0472">Membrane</keyword>
<reference evidence="18" key="3">
    <citation type="journal article" date="2004" name="FEBS Lett.">
        <title>The plug domain of a neisserial TonB-dependent transporter retains structural integrity in the absence of its transmembrane beta-barrel.</title>
        <authorList>
            <person name="Oke M."/>
            <person name="Sarra R."/>
            <person name="Ghirlando R."/>
            <person name="Farnaud S."/>
            <person name="Gorringe A.R."/>
            <person name="Evans R.W."/>
            <person name="Buchanan S.K."/>
        </authorList>
    </citation>
    <scope>NUCLEOTIDE SEQUENCE</scope>
</reference>
<dbReference type="Pfam" id="PF00593">
    <property type="entry name" value="TonB_dep_Rec_b-barrel"/>
    <property type="match status" value="1"/>
</dbReference>
<reference evidence="18" key="2">
    <citation type="journal article" date="2002" name="Biochim. Biophys. Acta">
        <title>TonB-dependent receptors-structural perspectives.</title>
        <authorList>
            <person name="Ferguson A.D."/>
            <person name="Deisenhofer J."/>
        </authorList>
    </citation>
    <scope>NUCLEOTIDE SEQUENCE</scope>
</reference>
<keyword evidence="4 11" id="KW-1134">Transmembrane beta strand</keyword>
<reference evidence="18" key="5">
    <citation type="submission" date="2025-08" db="UniProtKB">
        <authorList>
            <consortium name="RefSeq"/>
        </authorList>
    </citation>
    <scope>IDENTIFICATION</scope>
</reference>
<dbReference type="GO" id="GO:0009279">
    <property type="term" value="C:cell outer membrane"/>
    <property type="evidence" value="ECO:0007669"/>
    <property type="project" value="UniProtKB-SubCell"/>
</dbReference>
<name>A0A8B6X9G1_9BURK</name>
<dbReference type="PANTHER" id="PTHR30069">
    <property type="entry name" value="TONB-DEPENDENT OUTER MEMBRANE RECEPTOR"/>
    <property type="match status" value="1"/>
</dbReference>
<comment type="subcellular location">
    <subcellularLocation>
        <location evidence="1 11">Cell outer membrane</location>
        <topology evidence="1 11">Multi-pass membrane protein</topology>
    </subcellularLocation>
</comment>
<evidence type="ECO:0000256" key="13">
    <source>
        <dbReference type="SAM" id="MobiDB-lite"/>
    </source>
</evidence>
<proteinExistence type="inferred from homology"/>
<evidence type="ECO:0000256" key="5">
    <source>
        <dbReference type="ARBA" id="ARBA00022692"/>
    </source>
</evidence>
<evidence type="ECO:0000259" key="15">
    <source>
        <dbReference type="Pfam" id="PF00593"/>
    </source>
</evidence>
<dbReference type="InterPro" id="IPR037066">
    <property type="entry name" value="Plug_dom_sf"/>
</dbReference>
<dbReference type="Gene3D" id="2.40.170.20">
    <property type="entry name" value="TonB-dependent receptor, beta-barrel domain"/>
    <property type="match status" value="1"/>
</dbReference>
<sequence>MNILLRPAPAPAARRVSVRLRPIALGLAACLPALAAAQQADPATATAGPAPGDAIRLDTVRVTAEGSNALDARRYSTAPKSIVTREEILQFGDSNVGDVLKRLPGVTVGGPPGRPGGEIRMRGMGGGYTQILVNGERMPPGFSIDTLSPEQIERIEVMKAPTAEFGTRAIAGTINIVLSEPLRQTFNEVKLETGFERGHFTERASLLHNDEFGAGNRYNVNANVFHSEQLTETATRTVTYDADGNPIAERDETARGIGRRDGVHLGGRVQWKLDGGDQIVFMPFLAASRSSSTTDSWLAQPLGTAPYATSHTDADSSDTSLRLNTQWQQRINDSGGKHQLELSLGGSESRGDSQRGEYGSDGALTRTLDATSRSQDRSAKAKGKLTQPLGDSHSFVAGWEAEQSWNHQRRTSYDNGVSQLADVGEYAQAKVRTLAGYAQDEWDINPHWSAYAGLRWEQILTRSSLGGSDIENSSAVWSPLFHVAWKPDENARDVVRLSLTRSYKPPRANQLARLPVLSTRPNDPSNPDSAGNAALKPELATGIDLAWEHYFGKRSVTSIGVFQRDISNFIRTTTSLQTVAWSDTPRWVSRPENIGDAVTRGIELEARSGLDEMFDGMPMVNVKASLSLYRSHVDSIAGPYNQIDQQPRAQGGLSIDGRVPGTPLTLGGSLSWTPVTRIQSADNQLARTGTKMLVDVFGAWTLSGTSQLRLSVANLTGRDYETGSSITAPSQGITQVVSSTQRTNPIVSLRWEVKI</sequence>
<feature type="chain" id="PRO_5034459376" evidence="14">
    <location>
        <begin position="36"/>
        <end position="755"/>
    </location>
</feature>
<dbReference type="GO" id="GO:0015344">
    <property type="term" value="F:siderophore uptake transmembrane transporter activity"/>
    <property type="evidence" value="ECO:0007669"/>
    <property type="project" value="TreeGrafter"/>
</dbReference>
<evidence type="ECO:0000256" key="4">
    <source>
        <dbReference type="ARBA" id="ARBA00022452"/>
    </source>
</evidence>
<dbReference type="PROSITE" id="PS52016">
    <property type="entry name" value="TONB_DEPENDENT_REC_3"/>
    <property type="match status" value="1"/>
</dbReference>
<evidence type="ECO:0000256" key="6">
    <source>
        <dbReference type="ARBA" id="ARBA00022729"/>
    </source>
</evidence>
<dbReference type="Proteomes" id="UP000675920">
    <property type="component" value="Unplaced"/>
</dbReference>
<evidence type="ECO:0000313" key="17">
    <source>
        <dbReference type="Proteomes" id="UP000675920"/>
    </source>
</evidence>
<dbReference type="CDD" id="cd01347">
    <property type="entry name" value="ligand_gated_channel"/>
    <property type="match status" value="1"/>
</dbReference>
<evidence type="ECO:0000313" key="18">
    <source>
        <dbReference type="RefSeq" id="WP_051378665.1"/>
    </source>
</evidence>
<reference evidence="18" key="1">
    <citation type="journal article" date="1999" name="Nat. Struct. Biol.">
        <title>Crystal structure of the outer membrane active transporter FepA from Escherichia coli.</title>
        <authorList>
            <person name="Buchanan S.K."/>
            <person name="Smith B.S."/>
            <person name="Venkatramani L."/>
            <person name="Xia D."/>
            <person name="Esser L."/>
            <person name="Palnitkar M."/>
            <person name="Chakraborty R."/>
            <person name="van der Helm D."/>
            <person name="Deisenhofer J."/>
        </authorList>
    </citation>
    <scope>NUCLEOTIDE SEQUENCE</scope>
</reference>
<reference evidence="18" key="4">
    <citation type="journal article" date="2020" name="Acta Crystallogr. D Struct. Biol.">
        <title>The crystal structure of the TonB-dependent transporter YncD reveals a positively charged substrate-binding site.</title>
        <authorList>
            <person name="Grinter R."/>
            <person name="Lithgow T."/>
        </authorList>
    </citation>
    <scope>NUCLEOTIDE SEQUENCE</scope>
</reference>
<organism evidence="17 18">
    <name type="scientific">Derxia gummosa DSM 723</name>
    <dbReference type="NCBI Taxonomy" id="1121388"/>
    <lineage>
        <taxon>Bacteria</taxon>
        <taxon>Pseudomonadati</taxon>
        <taxon>Pseudomonadota</taxon>
        <taxon>Betaproteobacteria</taxon>
        <taxon>Burkholderiales</taxon>
        <taxon>Alcaligenaceae</taxon>
        <taxon>Derxia</taxon>
    </lineage>
</organism>
<dbReference type="PANTHER" id="PTHR30069:SF29">
    <property type="entry name" value="HEMOGLOBIN AND HEMOGLOBIN-HAPTOGLOBIN-BINDING PROTEIN 1-RELATED"/>
    <property type="match status" value="1"/>
</dbReference>
<protein>
    <submittedName>
        <fullName evidence="18">TonB-dependent receptor plug domain-containing protein</fullName>
    </submittedName>
</protein>
<evidence type="ECO:0000256" key="10">
    <source>
        <dbReference type="ARBA" id="ARBA00023237"/>
    </source>
</evidence>
<keyword evidence="6 14" id="KW-0732">Signal</keyword>
<dbReference type="AlphaFoldDB" id="A0A8B6X9G1"/>
<dbReference type="InterPro" id="IPR012910">
    <property type="entry name" value="Plug_dom"/>
</dbReference>
<keyword evidence="9 18" id="KW-0675">Receptor</keyword>
<feature type="region of interest" description="Disordered" evidence="13">
    <location>
        <begin position="333"/>
        <end position="389"/>
    </location>
</feature>
<feature type="signal peptide" evidence="14">
    <location>
        <begin position="1"/>
        <end position="35"/>
    </location>
</feature>
<evidence type="ECO:0000256" key="9">
    <source>
        <dbReference type="ARBA" id="ARBA00023170"/>
    </source>
</evidence>
<dbReference type="InterPro" id="IPR039426">
    <property type="entry name" value="TonB-dep_rcpt-like"/>
</dbReference>
<evidence type="ECO:0000256" key="1">
    <source>
        <dbReference type="ARBA" id="ARBA00004571"/>
    </source>
</evidence>
<feature type="domain" description="TonB-dependent receptor-like beta-barrel" evidence="15">
    <location>
        <begin position="291"/>
        <end position="715"/>
    </location>
</feature>
<dbReference type="GO" id="GO:0044718">
    <property type="term" value="P:siderophore transmembrane transport"/>
    <property type="evidence" value="ECO:0007669"/>
    <property type="project" value="TreeGrafter"/>
</dbReference>
<evidence type="ECO:0000256" key="12">
    <source>
        <dbReference type="RuleBase" id="RU003357"/>
    </source>
</evidence>
<dbReference type="InterPro" id="IPR000531">
    <property type="entry name" value="Beta-barrel_TonB"/>
</dbReference>
<evidence type="ECO:0000256" key="2">
    <source>
        <dbReference type="ARBA" id="ARBA00009810"/>
    </source>
</evidence>
<evidence type="ECO:0000256" key="8">
    <source>
        <dbReference type="ARBA" id="ARBA00023136"/>
    </source>
</evidence>
<keyword evidence="10 11" id="KW-0998">Cell outer membrane</keyword>
<accession>A0A8B6X9G1</accession>
<dbReference type="Pfam" id="PF07715">
    <property type="entry name" value="Plug"/>
    <property type="match status" value="1"/>
</dbReference>
<keyword evidence="5 11" id="KW-0812">Transmembrane</keyword>
<evidence type="ECO:0000256" key="3">
    <source>
        <dbReference type="ARBA" id="ARBA00022448"/>
    </source>
</evidence>
<dbReference type="RefSeq" id="WP_051378665.1">
    <property type="nucleotide sequence ID" value="NZ_AXWS01000013.1"/>
</dbReference>
<comment type="similarity">
    <text evidence="2 11 12">Belongs to the TonB-dependent receptor family.</text>
</comment>
<evidence type="ECO:0000256" key="11">
    <source>
        <dbReference type="PROSITE-ProRule" id="PRU01360"/>
    </source>
</evidence>
<keyword evidence="3 11" id="KW-0813">Transport</keyword>
<evidence type="ECO:0000256" key="14">
    <source>
        <dbReference type="SAM" id="SignalP"/>
    </source>
</evidence>
<evidence type="ECO:0000256" key="7">
    <source>
        <dbReference type="ARBA" id="ARBA00023077"/>
    </source>
</evidence>
<keyword evidence="17" id="KW-1185">Reference proteome</keyword>
<dbReference type="SUPFAM" id="SSF56935">
    <property type="entry name" value="Porins"/>
    <property type="match status" value="1"/>
</dbReference>